<evidence type="ECO:0000256" key="5">
    <source>
        <dbReference type="ARBA" id="ARBA00023163"/>
    </source>
</evidence>
<dbReference type="SUPFAM" id="SSF46785">
    <property type="entry name" value="Winged helix' DNA-binding domain"/>
    <property type="match status" value="1"/>
</dbReference>
<evidence type="ECO:0000256" key="1">
    <source>
        <dbReference type="ARBA" id="ARBA00009437"/>
    </source>
</evidence>
<feature type="domain" description="HTH lysR-type" evidence="6">
    <location>
        <begin position="18"/>
        <end position="75"/>
    </location>
</feature>
<accession>E1X4I2</accession>
<dbReference type="eggNOG" id="COG0583">
    <property type="taxonomic scope" value="Bacteria"/>
</dbReference>
<evidence type="ECO:0000313" key="7">
    <source>
        <dbReference type="EMBL" id="CBW25412.1"/>
    </source>
</evidence>
<dbReference type="PANTHER" id="PTHR30346:SF26">
    <property type="entry name" value="HYDROGEN PEROXIDE-INDUCIBLE GENES ACTIVATOR"/>
    <property type="match status" value="1"/>
</dbReference>
<keyword evidence="4" id="KW-0010">Activator</keyword>
<dbReference type="Proteomes" id="UP000008963">
    <property type="component" value="Chromosome"/>
</dbReference>
<evidence type="ECO:0000256" key="2">
    <source>
        <dbReference type="ARBA" id="ARBA00023015"/>
    </source>
</evidence>
<organism evidence="7 8">
    <name type="scientific">Halobacteriovorax marinus (strain ATCC BAA-682 / DSM 15412 / SJ)</name>
    <name type="common">Bacteriovorax marinus</name>
    <dbReference type="NCBI Taxonomy" id="862908"/>
    <lineage>
        <taxon>Bacteria</taxon>
        <taxon>Pseudomonadati</taxon>
        <taxon>Bdellovibrionota</taxon>
        <taxon>Bacteriovoracia</taxon>
        <taxon>Bacteriovoracales</taxon>
        <taxon>Halobacteriovoraceae</taxon>
        <taxon>Halobacteriovorax</taxon>
    </lineage>
</organism>
<evidence type="ECO:0000313" key="8">
    <source>
        <dbReference type="Proteomes" id="UP000008963"/>
    </source>
</evidence>
<dbReference type="KEGG" id="bmx:BMS_0499"/>
<proteinExistence type="inferred from homology"/>
<dbReference type="STRING" id="862908.BMS_0499"/>
<dbReference type="PANTHER" id="PTHR30346">
    <property type="entry name" value="TRANSCRIPTIONAL DUAL REGULATOR HCAR-RELATED"/>
    <property type="match status" value="1"/>
</dbReference>
<dbReference type="SUPFAM" id="SSF53850">
    <property type="entry name" value="Periplasmic binding protein-like II"/>
    <property type="match status" value="1"/>
</dbReference>
<dbReference type="InterPro" id="IPR036390">
    <property type="entry name" value="WH_DNA-bd_sf"/>
</dbReference>
<dbReference type="InterPro" id="IPR036388">
    <property type="entry name" value="WH-like_DNA-bd_sf"/>
</dbReference>
<dbReference type="PRINTS" id="PR00039">
    <property type="entry name" value="HTHLYSR"/>
</dbReference>
<dbReference type="InterPro" id="IPR005119">
    <property type="entry name" value="LysR_subst-bd"/>
</dbReference>
<evidence type="ECO:0000256" key="3">
    <source>
        <dbReference type="ARBA" id="ARBA00023125"/>
    </source>
</evidence>
<dbReference type="PROSITE" id="PS50931">
    <property type="entry name" value="HTH_LYSR"/>
    <property type="match status" value="1"/>
</dbReference>
<keyword evidence="5" id="KW-0804">Transcription</keyword>
<dbReference type="AlphaFoldDB" id="E1X4I2"/>
<keyword evidence="8" id="KW-1185">Reference proteome</keyword>
<evidence type="ECO:0000259" key="6">
    <source>
        <dbReference type="PROSITE" id="PS50931"/>
    </source>
</evidence>
<dbReference type="GO" id="GO:0003677">
    <property type="term" value="F:DNA binding"/>
    <property type="evidence" value="ECO:0007669"/>
    <property type="project" value="UniProtKB-KW"/>
</dbReference>
<keyword evidence="3" id="KW-0238">DNA-binding</keyword>
<dbReference type="GO" id="GO:0032993">
    <property type="term" value="C:protein-DNA complex"/>
    <property type="evidence" value="ECO:0007669"/>
    <property type="project" value="TreeGrafter"/>
</dbReference>
<dbReference type="GO" id="GO:0003700">
    <property type="term" value="F:DNA-binding transcription factor activity"/>
    <property type="evidence" value="ECO:0007669"/>
    <property type="project" value="InterPro"/>
</dbReference>
<reference evidence="8" key="1">
    <citation type="journal article" date="2013" name="ISME J.">
        <title>A small predatory core genome in the divergent marine Bacteriovorax marinus SJ and the terrestrial Bdellovibrio bacteriovorus.</title>
        <authorList>
            <person name="Crossman L.C."/>
            <person name="Chen H."/>
            <person name="Cerdeno-Tarraga A.M."/>
            <person name="Brooks K."/>
            <person name="Quail M.A."/>
            <person name="Pineiro S.A."/>
            <person name="Hobley L."/>
            <person name="Sockett R.E."/>
            <person name="Bentley S.D."/>
            <person name="Parkhill J."/>
            <person name="Williams H.N."/>
            <person name="Stine O.C."/>
        </authorList>
    </citation>
    <scope>NUCLEOTIDE SEQUENCE [LARGE SCALE GENOMIC DNA]</scope>
    <source>
        <strain evidence="8">ATCC BAA-682 / DSM 15412 / SJ</strain>
    </source>
</reference>
<dbReference type="CDD" id="cd08411">
    <property type="entry name" value="PBP2_OxyR"/>
    <property type="match status" value="1"/>
</dbReference>
<sequence length="331" mass="38151">MILSLLYLLRQLIGEKIMTLTQLEYVVAVNKHRHFKKAAAECNVTQPTLSMQLQKLEDELGIIIFDRSKSPILPTIEGEKVIKQAQVVIKEYNRIFHILENSQGEVSGKFRLAVIPTLAPYIIPLFAKKFADNYPRVELVIEEFKTDEIIELLDKEEIDAAILVTPLQEPSLIERVLFFEPFYLFTSPDQDLYKKKKVRESDLSKNSLWLLNEGHCLRTQVLKVCTMNLEMSSYKNLRFESGNLETLKNLVVQSSGYTLLPYLATLDLSTQRKKMIREFHKPAPTREVSIVYGRTFLKEKIIDALEETIVSVLPKEIRSLKDGDLSIVDLY</sequence>
<dbReference type="FunFam" id="1.10.10.10:FF:000001">
    <property type="entry name" value="LysR family transcriptional regulator"/>
    <property type="match status" value="1"/>
</dbReference>
<dbReference type="Gene3D" id="1.10.10.10">
    <property type="entry name" value="Winged helix-like DNA-binding domain superfamily/Winged helix DNA-binding domain"/>
    <property type="match status" value="1"/>
</dbReference>
<dbReference type="InterPro" id="IPR000847">
    <property type="entry name" value="LysR_HTH_N"/>
</dbReference>
<protein>
    <submittedName>
        <fullName evidence="7">Redox-sensitive transcriptional activator</fullName>
    </submittedName>
</protein>
<dbReference type="EMBL" id="FQ312005">
    <property type="protein sequence ID" value="CBW25412.1"/>
    <property type="molecule type" value="Genomic_DNA"/>
</dbReference>
<comment type="similarity">
    <text evidence="1">Belongs to the LysR transcriptional regulatory family.</text>
</comment>
<keyword evidence="2" id="KW-0805">Transcription regulation</keyword>
<dbReference type="Pfam" id="PF00126">
    <property type="entry name" value="HTH_1"/>
    <property type="match status" value="1"/>
</dbReference>
<name>E1X4I2_HALMS</name>
<dbReference type="HOGENOM" id="CLU_039613_6_2_7"/>
<evidence type="ECO:0000256" key="4">
    <source>
        <dbReference type="ARBA" id="ARBA00023159"/>
    </source>
</evidence>
<dbReference type="Gene3D" id="3.40.190.10">
    <property type="entry name" value="Periplasmic binding protein-like II"/>
    <property type="match status" value="2"/>
</dbReference>
<gene>
    <name evidence="7" type="primary">oxyR</name>
    <name evidence="7" type="ordered locus">BMS_0499</name>
</gene>
<dbReference type="Pfam" id="PF03466">
    <property type="entry name" value="LysR_substrate"/>
    <property type="match status" value="1"/>
</dbReference>
<dbReference type="PATRIC" id="fig|862908.3.peg.477"/>